<dbReference type="CDD" id="cd05483">
    <property type="entry name" value="retropepsin_like_bacteria"/>
    <property type="match status" value="1"/>
</dbReference>
<dbReference type="Gene3D" id="2.40.70.10">
    <property type="entry name" value="Acid Proteases"/>
    <property type="match status" value="1"/>
</dbReference>
<dbReference type="InterPro" id="IPR021109">
    <property type="entry name" value="Peptidase_aspartic_dom_sf"/>
</dbReference>
<evidence type="ECO:0000313" key="2">
    <source>
        <dbReference type="Proteomes" id="UP001596043"/>
    </source>
</evidence>
<dbReference type="RefSeq" id="WP_379979167.1">
    <property type="nucleotide sequence ID" value="NZ_JBHSFV010000007.1"/>
</dbReference>
<dbReference type="Proteomes" id="UP001596043">
    <property type="component" value="Unassembled WGS sequence"/>
</dbReference>
<dbReference type="InterPro" id="IPR001969">
    <property type="entry name" value="Aspartic_peptidase_AS"/>
</dbReference>
<dbReference type="Pfam" id="PF13650">
    <property type="entry name" value="Asp_protease_2"/>
    <property type="match status" value="1"/>
</dbReference>
<dbReference type="EMBL" id="JBHSFV010000007">
    <property type="protein sequence ID" value="MFC4634676.1"/>
    <property type="molecule type" value="Genomic_DNA"/>
</dbReference>
<accession>A0ABV9HWX7</accession>
<proteinExistence type="predicted"/>
<protein>
    <submittedName>
        <fullName evidence="1">Retropepsin-like aspartic protease</fullName>
        <ecNumber evidence="1">3.4.23.-</ecNumber>
    </submittedName>
</protein>
<reference evidence="2" key="1">
    <citation type="journal article" date="2019" name="Int. J. Syst. Evol. Microbiol.">
        <title>The Global Catalogue of Microorganisms (GCM) 10K type strain sequencing project: providing services to taxonomists for standard genome sequencing and annotation.</title>
        <authorList>
            <consortium name="The Broad Institute Genomics Platform"/>
            <consortium name="The Broad Institute Genome Sequencing Center for Infectious Disease"/>
            <person name="Wu L."/>
            <person name="Ma J."/>
        </authorList>
    </citation>
    <scope>NUCLEOTIDE SEQUENCE [LARGE SCALE GENOMIC DNA]</scope>
    <source>
        <strain evidence="2">YJ-61-S</strain>
    </source>
</reference>
<name>A0ABV9HWX7_9FLAO</name>
<dbReference type="InterPro" id="IPR034122">
    <property type="entry name" value="Retropepsin-like_bacterial"/>
</dbReference>
<dbReference type="SUPFAM" id="SSF50630">
    <property type="entry name" value="Acid proteases"/>
    <property type="match status" value="1"/>
</dbReference>
<keyword evidence="2" id="KW-1185">Reference proteome</keyword>
<evidence type="ECO:0000313" key="1">
    <source>
        <dbReference type="EMBL" id="MFC4634676.1"/>
    </source>
</evidence>
<dbReference type="PROSITE" id="PS00141">
    <property type="entry name" value="ASP_PROTEASE"/>
    <property type="match status" value="1"/>
</dbReference>
<comment type="caution">
    <text evidence="1">The sequence shown here is derived from an EMBL/GenBank/DDBJ whole genome shotgun (WGS) entry which is preliminary data.</text>
</comment>
<sequence>MASLREFLIEKGYTRIRLFPTLTQHLEITAKINGVKGSFILDTGASNSCIDFKYAEHFKITSEESEVLAAGAGATDMRTELSKENSIKIGTWKRQNINLVLFDLSHVNIALENHNTPAVHGILGADILNLGKGIIDYQYNCLYLKK</sequence>
<gene>
    <name evidence="1" type="ORF">ACFO3O_12200</name>
</gene>
<dbReference type="GO" id="GO:0016787">
    <property type="term" value="F:hydrolase activity"/>
    <property type="evidence" value="ECO:0007669"/>
    <property type="project" value="UniProtKB-KW"/>
</dbReference>
<keyword evidence="1" id="KW-0378">Hydrolase</keyword>
<dbReference type="EC" id="3.4.23.-" evidence="1"/>
<organism evidence="1 2">
    <name type="scientific">Dokdonia ponticola</name>
    <dbReference type="NCBI Taxonomy" id="2041041"/>
    <lineage>
        <taxon>Bacteria</taxon>
        <taxon>Pseudomonadati</taxon>
        <taxon>Bacteroidota</taxon>
        <taxon>Flavobacteriia</taxon>
        <taxon>Flavobacteriales</taxon>
        <taxon>Flavobacteriaceae</taxon>
        <taxon>Dokdonia</taxon>
    </lineage>
</organism>